<organism evidence="1 2">
    <name type="scientific">Myceligenerans pegani</name>
    <dbReference type="NCBI Taxonomy" id="2776917"/>
    <lineage>
        <taxon>Bacteria</taxon>
        <taxon>Bacillati</taxon>
        <taxon>Actinomycetota</taxon>
        <taxon>Actinomycetes</taxon>
        <taxon>Micrococcales</taxon>
        <taxon>Promicromonosporaceae</taxon>
        <taxon>Myceligenerans</taxon>
    </lineage>
</organism>
<sequence>MEPVGEADEPVVLEPGDSADSVIQWDAGATAGGVVLTTAVLLRLPGDDEPERLPVTDVDWIVDGIDLLHGATARVEPWTSTTD</sequence>
<dbReference type="Proteomes" id="UP000625527">
    <property type="component" value="Unassembled WGS sequence"/>
</dbReference>
<proteinExistence type="predicted"/>
<protein>
    <submittedName>
        <fullName evidence="1">Uncharacterized protein</fullName>
    </submittedName>
</protein>
<evidence type="ECO:0000313" key="1">
    <source>
        <dbReference type="EMBL" id="MBE1875481.1"/>
    </source>
</evidence>
<accession>A0ABR9MWV8</accession>
<keyword evidence="2" id="KW-1185">Reference proteome</keyword>
<gene>
    <name evidence="1" type="ORF">IHE71_07150</name>
</gene>
<name>A0ABR9MWV8_9MICO</name>
<dbReference type="EMBL" id="JADAQT010000065">
    <property type="protein sequence ID" value="MBE1875481.1"/>
    <property type="molecule type" value="Genomic_DNA"/>
</dbReference>
<comment type="caution">
    <text evidence="1">The sequence shown here is derived from an EMBL/GenBank/DDBJ whole genome shotgun (WGS) entry which is preliminary data.</text>
</comment>
<evidence type="ECO:0000313" key="2">
    <source>
        <dbReference type="Proteomes" id="UP000625527"/>
    </source>
</evidence>
<reference evidence="1 2" key="1">
    <citation type="submission" date="2020-10" db="EMBL/GenBank/DDBJ databases">
        <title>Myceligenerans pegani sp. nov., an endophytic actinomycete isolated from Peganum harmala L. in Xinjiang, China.</title>
        <authorList>
            <person name="Xin L."/>
        </authorList>
    </citation>
    <scope>NUCLEOTIDE SEQUENCE [LARGE SCALE GENOMIC DNA]</scope>
    <source>
        <strain evidence="1 2">TRM65318</strain>
    </source>
</reference>
<dbReference type="RefSeq" id="WP_192862054.1">
    <property type="nucleotide sequence ID" value="NZ_JADAQT010000065.1"/>
</dbReference>